<name>A0A4Q9DGK4_9BACL</name>
<dbReference type="SUPFAM" id="SSF51735">
    <property type="entry name" value="NAD(P)-binding Rossmann-fold domains"/>
    <property type="match status" value="1"/>
</dbReference>
<dbReference type="Gene3D" id="3.40.50.720">
    <property type="entry name" value="NAD(P)-binding Rossmann-like Domain"/>
    <property type="match status" value="1"/>
</dbReference>
<dbReference type="Pfam" id="PF05368">
    <property type="entry name" value="NmrA"/>
    <property type="match status" value="1"/>
</dbReference>
<dbReference type="InterPro" id="IPR036291">
    <property type="entry name" value="NAD(P)-bd_dom_sf"/>
</dbReference>
<accession>A0A4Q9DGK4</accession>
<evidence type="ECO:0000313" key="2">
    <source>
        <dbReference type="EMBL" id="TBL70338.1"/>
    </source>
</evidence>
<dbReference type="OrthoDB" id="339107at2"/>
<gene>
    <name evidence="2" type="ORF">EYB31_33950</name>
</gene>
<keyword evidence="3" id="KW-1185">Reference proteome</keyword>
<dbReference type="Proteomes" id="UP000293142">
    <property type="component" value="Unassembled WGS sequence"/>
</dbReference>
<dbReference type="EMBL" id="SIRE01000033">
    <property type="protein sequence ID" value="TBL70338.1"/>
    <property type="molecule type" value="Genomic_DNA"/>
</dbReference>
<dbReference type="InterPro" id="IPR051604">
    <property type="entry name" value="Ergot_Alk_Oxidoreductase"/>
</dbReference>
<sequence>MEPKLLIIGVTGNVGKEVASLLSKRAVPFKAAVRKLSSAAPQPYRTDVYLDITKPESFALALQGVERIFLIRPPAISDPRYFEPFLQEASLAKVKHIVFLSLLGAQTLFFVPHRKIEKRILKTNMKYTFLRPSFFMQNLNTTHLEEIRDDHRIFVPAGQGRTSFIDVRDIAEVAVRVLTEEGHENRAYDLTGSEALTYGEVAARMTEAWGIPITYANPSIADFKAYWKKKGFPADMINVMTGIYFTAKIGAAKKVTRDLERLIGRPPITIGQYVKDYRSIFGWM</sequence>
<evidence type="ECO:0000259" key="1">
    <source>
        <dbReference type="Pfam" id="PF05368"/>
    </source>
</evidence>
<organism evidence="2 3">
    <name type="scientific">Paenibacillus thalictri</name>
    <dbReference type="NCBI Taxonomy" id="2527873"/>
    <lineage>
        <taxon>Bacteria</taxon>
        <taxon>Bacillati</taxon>
        <taxon>Bacillota</taxon>
        <taxon>Bacilli</taxon>
        <taxon>Bacillales</taxon>
        <taxon>Paenibacillaceae</taxon>
        <taxon>Paenibacillus</taxon>
    </lineage>
</organism>
<dbReference type="Gene3D" id="3.90.25.10">
    <property type="entry name" value="UDP-galactose 4-epimerase, domain 1"/>
    <property type="match status" value="1"/>
</dbReference>
<comment type="caution">
    <text evidence="2">The sequence shown here is derived from an EMBL/GenBank/DDBJ whole genome shotgun (WGS) entry which is preliminary data.</text>
</comment>
<evidence type="ECO:0000313" key="3">
    <source>
        <dbReference type="Proteomes" id="UP000293142"/>
    </source>
</evidence>
<feature type="domain" description="NmrA-like" evidence="1">
    <location>
        <begin position="3"/>
        <end position="246"/>
    </location>
</feature>
<proteinExistence type="predicted"/>
<dbReference type="PANTHER" id="PTHR43162:SF1">
    <property type="entry name" value="PRESTALK A DIFFERENTIATION PROTEIN A"/>
    <property type="match status" value="1"/>
</dbReference>
<protein>
    <submittedName>
        <fullName evidence="2">SDR family oxidoreductase</fullName>
    </submittedName>
</protein>
<dbReference type="RefSeq" id="WP_131018060.1">
    <property type="nucleotide sequence ID" value="NZ_SIRE01000033.1"/>
</dbReference>
<reference evidence="2 3" key="1">
    <citation type="submission" date="2019-02" db="EMBL/GenBank/DDBJ databases">
        <title>Paenibacillus sp. nov., isolated from surface-sterilized tissue of Thalictrum simplex L.</title>
        <authorList>
            <person name="Tuo L."/>
        </authorList>
    </citation>
    <scope>NUCLEOTIDE SEQUENCE [LARGE SCALE GENOMIC DNA]</scope>
    <source>
        <strain evidence="2 3">N2SHLJ1</strain>
    </source>
</reference>
<dbReference type="CDD" id="cd05269">
    <property type="entry name" value="TMR_SDR_a"/>
    <property type="match status" value="1"/>
</dbReference>
<dbReference type="AlphaFoldDB" id="A0A4Q9DGK4"/>
<dbReference type="InterPro" id="IPR008030">
    <property type="entry name" value="NmrA-like"/>
</dbReference>
<dbReference type="PANTHER" id="PTHR43162">
    <property type="match status" value="1"/>
</dbReference>